<proteinExistence type="predicted"/>
<sequence length="58" mass="6501">MRVMDATGRTDSPTLHGNIQLVVPGYWIEYHNSGGLTRSQHLMRNLPLVLLLCPSLRA</sequence>
<accession>A0A0G4PRM6</accession>
<gene>
    <name evidence="1" type="ORF">PCAMFM013_S033g000004</name>
</gene>
<keyword evidence="2" id="KW-1185">Reference proteome</keyword>
<evidence type="ECO:0000313" key="1">
    <source>
        <dbReference type="EMBL" id="CRL29084.1"/>
    </source>
</evidence>
<protein>
    <submittedName>
        <fullName evidence="1">Str. FM013</fullName>
    </submittedName>
</protein>
<dbReference type="AlphaFoldDB" id="A0A0G4PRM6"/>
<dbReference type="Proteomes" id="UP000053732">
    <property type="component" value="Unassembled WGS sequence"/>
</dbReference>
<reference evidence="1 2" key="1">
    <citation type="journal article" date="2014" name="Nat. Commun.">
        <title>Multiple recent horizontal transfers of a large genomic region in cheese making fungi.</title>
        <authorList>
            <person name="Cheeseman K."/>
            <person name="Ropars J."/>
            <person name="Renault P."/>
            <person name="Dupont J."/>
            <person name="Gouzy J."/>
            <person name="Branca A."/>
            <person name="Abraham A.L."/>
            <person name="Ceppi M."/>
            <person name="Conseiller E."/>
            <person name="Debuchy R."/>
            <person name="Malagnac F."/>
            <person name="Goarin A."/>
            <person name="Silar P."/>
            <person name="Lacoste S."/>
            <person name="Sallet E."/>
            <person name="Bensimon A."/>
            <person name="Giraud T."/>
            <person name="Brygoo Y."/>
        </authorList>
    </citation>
    <scope>NUCLEOTIDE SEQUENCE [LARGE SCALE GENOMIC DNA]</scope>
    <source>
        <strain evidence="2">FM 013</strain>
    </source>
</reference>
<name>A0A0G4PRM6_PENC3</name>
<organism evidence="1 2">
    <name type="scientific">Penicillium camemberti (strain FM 013)</name>
    <dbReference type="NCBI Taxonomy" id="1429867"/>
    <lineage>
        <taxon>Eukaryota</taxon>
        <taxon>Fungi</taxon>
        <taxon>Dikarya</taxon>
        <taxon>Ascomycota</taxon>
        <taxon>Pezizomycotina</taxon>
        <taxon>Eurotiomycetes</taxon>
        <taxon>Eurotiomycetidae</taxon>
        <taxon>Eurotiales</taxon>
        <taxon>Aspergillaceae</taxon>
        <taxon>Penicillium</taxon>
    </lineage>
</organism>
<evidence type="ECO:0000313" key="2">
    <source>
        <dbReference type="Proteomes" id="UP000053732"/>
    </source>
</evidence>
<dbReference type="EMBL" id="HG793166">
    <property type="protein sequence ID" value="CRL29084.1"/>
    <property type="molecule type" value="Genomic_DNA"/>
</dbReference>